<dbReference type="RefSeq" id="WP_062194298.1">
    <property type="nucleotide sequence ID" value="NZ_DF967965.1"/>
</dbReference>
<dbReference type="Pfam" id="PF01551">
    <property type="entry name" value="Peptidase_M23"/>
    <property type="match status" value="1"/>
</dbReference>
<comment type="caution">
    <text evidence="3">The sequence shown here is derived from an EMBL/GenBank/DDBJ whole genome shotgun (WGS) entry which is preliminary data.</text>
</comment>
<reference evidence="3 4" key="1">
    <citation type="journal article" date="2018" name="Nat. Biotechnol.">
        <title>A standardized bacterial taxonomy based on genome phylogeny substantially revises the tree of life.</title>
        <authorList>
            <person name="Parks D.H."/>
            <person name="Chuvochina M."/>
            <person name="Waite D.W."/>
            <person name="Rinke C."/>
            <person name="Skarshewski A."/>
            <person name="Chaumeil P.A."/>
            <person name="Hugenholtz P."/>
        </authorList>
    </citation>
    <scope>NUCLEOTIDE SEQUENCE [LARGE SCALE GENOMIC DNA]</scope>
    <source>
        <strain evidence="3">UBA8781</strain>
    </source>
</reference>
<dbReference type="InterPro" id="IPR016047">
    <property type="entry name" value="M23ase_b-sheet_dom"/>
</dbReference>
<dbReference type="AlphaFoldDB" id="A0A3D1JDF0"/>
<feature type="transmembrane region" description="Helical" evidence="1">
    <location>
        <begin position="32"/>
        <end position="51"/>
    </location>
</feature>
<dbReference type="SUPFAM" id="SSF51261">
    <property type="entry name" value="Duplicated hybrid motif"/>
    <property type="match status" value="1"/>
</dbReference>
<feature type="transmembrane region" description="Helical" evidence="1">
    <location>
        <begin position="57"/>
        <end position="79"/>
    </location>
</feature>
<gene>
    <name evidence="3" type="ORF">DEQ80_02005</name>
</gene>
<dbReference type="OrthoDB" id="9809488at2"/>
<feature type="transmembrane region" description="Helical" evidence="1">
    <location>
        <begin position="91"/>
        <end position="112"/>
    </location>
</feature>
<feature type="domain" description="M23ase beta-sheet core" evidence="2">
    <location>
        <begin position="202"/>
        <end position="290"/>
    </location>
</feature>
<keyword evidence="1" id="KW-0812">Transmembrane</keyword>
<dbReference type="InterPro" id="IPR011055">
    <property type="entry name" value="Dup_hybrid_motif"/>
</dbReference>
<dbReference type="STRING" id="229919.GCA_001050195_02505"/>
<dbReference type="Gene3D" id="2.70.70.10">
    <property type="entry name" value="Glucose Permease (Domain IIA)"/>
    <property type="match status" value="1"/>
</dbReference>
<evidence type="ECO:0000313" key="4">
    <source>
        <dbReference type="Proteomes" id="UP000264141"/>
    </source>
</evidence>
<dbReference type="CDD" id="cd12797">
    <property type="entry name" value="M23_peptidase"/>
    <property type="match status" value="1"/>
</dbReference>
<organism evidence="3 4">
    <name type="scientific">Anaerolinea thermolimosa</name>
    <dbReference type="NCBI Taxonomy" id="229919"/>
    <lineage>
        <taxon>Bacteria</taxon>
        <taxon>Bacillati</taxon>
        <taxon>Chloroflexota</taxon>
        <taxon>Anaerolineae</taxon>
        <taxon>Anaerolineales</taxon>
        <taxon>Anaerolineaceae</taxon>
        <taxon>Anaerolinea</taxon>
    </lineage>
</organism>
<feature type="transmembrane region" description="Helical" evidence="1">
    <location>
        <begin position="6"/>
        <end position="25"/>
    </location>
</feature>
<keyword evidence="1" id="KW-0472">Membrane</keyword>
<accession>A0A3D1JDF0</accession>
<dbReference type="Proteomes" id="UP000264141">
    <property type="component" value="Unassembled WGS sequence"/>
</dbReference>
<evidence type="ECO:0000259" key="2">
    <source>
        <dbReference type="Pfam" id="PF01551"/>
    </source>
</evidence>
<protein>
    <submittedName>
        <fullName evidence="3">M23 family peptidase</fullName>
    </submittedName>
</protein>
<name>A0A3D1JDF0_9CHLR</name>
<sequence>MPWTSVTPIVLWAVIFIPLAVALWFIQFNSRLTALLFIVAYAAASFFWVMTVNWSLVWYYLRFVPAVFVLLLIIRQIYLTDGKPFFPRGGVAGWAAFFVALLLIAACIPLNARVLESYDYESYYKEDAILVLFPLREGMYVITNGGNGIQGLGMNDHVRSLFGTPSGTLPNQGYAVDIMKMTVRGTVSEGILNRDYRKYLSYNEPVHSPCVGQVVKVVDGIPDVPVLAPGDPLGNYVVLKCFEWYVTLANFRSGTFFVKEGDRVGLGQVLGRIGNSGTPSIPHLHMQVNLGSMEADAPAVPILFELRFSARNAIYIPQF</sequence>
<dbReference type="EMBL" id="DPBP01000009">
    <property type="protein sequence ID" value="HCE16611.1"/>
    <property type="molecule type" value="Genomic_DNA"/>
</dbReference>
<evidence type="ECO:0000313" key="3">
    <source>
        <dbReference type="EMBL" id="HCE16611.1"/>
    </source>
</evidence>
<evidence type="ECO:0000256" key="1">
    <source>
        <dbReference type="SAM" id="Phobius"/>
    </source>
</evidence>
<keyword evidence="1" id="KW-1133">Transmembrane helix</keyword>
<proteinExistence type="predicted"/>